<dbReference type="AlphaFoldDB" id="A0A562J5K0"/>
<keyword evidence="3" id="KW-1185">Reference proteome</keyword>
<evidence type="ECO:0000256" key="1">
    <source>
        <dbReference type="SAM" id="Phobius"/>
    </source>
</evidence>
<organism evidence="2 3">
    <name type="scientific">Sedimentibacter saalensis</name>
    <dbReference type="NCBI Taxonomy" id="130788"/>
    <lineage>
        <taxon>Bacteria</taxon>
        <taxon>Bacillati</taxon>
        <taxon>Bacillota</taxon>
        <taxon>Tissierellia</taxon>
        <taxon>Sedimentibacter</taxon>
    </lineage>
</organism>
<dbReference type="RefSeq" id="WP_145085512.1">
    <property type="nucleotide sequence ID" value="NZ_DAMBUX010000010.1"/>
</dbReference>
<evidence type="ECO:0000313" key="2">
    <source>
        <dbReference type="EMBL" id="TWH78184.1"/>
    </source>
</evidence>
<comment type="caution">
    <text evidence="2">The sequence shown here is derived from an EMBL/GenBank/DDBJ whole genome shotgun (WGS) entry which is preliminary data.</text>
</comment>
<protein>
    <submittedName>
        <fullName evidence="2">Uncharacterized protein</fullName>
    </submittedName>
</protein>
<keyword evidence="1" id="KW-0472">Membrane</keyword>
<proteinExistence type="predicted"/>
<name>A0A562J5K0_9FIRM</name>
<feature type="transmembrane region" description="Helical" evidence="1">
    <location>
        <begin position="88"/>
        <end position="107"/>
    </location>
</feature>
<keyword evidence="1" id="KW-1133">Transmembrane helix</keyword>
<dbReference type="EMBL" id="VLKH01000010">
    <property type="protein sequence ID" value="TWH78184.1"/>
    <property type="molecule type" value="Genomic_DNA"/>
</dbReference>
<dbReference type="Proteomes" id="UP000315343">
    <property type="component" value="Unassembled WGS sequence"/>
</dbReference>
<gene>
    <name evidence="2" type="ORF">LY60_03026</name>
</gene>
<reference evidence="2 3" key="1">
    <citation type="submission" date="2019-07" db="EMBL/GenBank/DDBJ databases">
        <title>Genomic Encyclopedia of Type Strains, Phase I: the one thousand microbial genomes (KMG-I) project.</title>
        <authorList>
            <person name="Kyrpides N."/>
        </authorList>
    </citation>
    <scope>NUCLEOTIDE SEQUENCE [LARGE SCALE GENOMIC DNA]</scope>
    <source>
        <strain evidence="2 3">DSM 13558</strain>
    </source>
</reference>
<keyword evidence="1" id="KW-0812">Transmembrane</keyword>
<evidence type="ECO:0000313" key="3">
    <source>
        <dbReference type="Proteomes" id="UP000315343"/>
    </source>
</evidence>
<sequence>MAKRAFYCPQCKANFNVESYYNKLGSPLRKCPGCLNTYYDTSVREPALMSPSDFLPKTIGAIAWCILISFAIGSAVALIAVGSISFDVFLKAGSAVFLIYVLVLRPWDYRDEINASLERLKDENYVKALKKYGKCDIAPDSAYLKFINSDKNYV</sequence>
<feature type="transmembrane region" description="Helical" evidence="1">
    <location>
        <begin position="59"/>
        <end position="81"/>
    </location>
</feature>
<accession>A0A562J5K0</accession>